<sequence length="190" mass="21106">MVTGWLRNNNGTGMVRFWESNADRPLISAIGQICFLWSVREIFLRQSRSHKDVGQAKVSARMTFPVSDIGTLCPCHKGSPPSPEEWGRLATMRSFDDHGSMAITIPNTLDHWLLSQNPKPSLSCKAFVLPKCCPPHPFYAFCRHESKLSLSKLSSPTSKETIATVKRKGPGSCKAGFMSVSCTWLSVKLH</sequence>
<organism evidence="1 2">
    <name type="scientific">Caerostris darwini</name>
    <dbReference type="NCBI Taxonomy" id="1538125"/>
    <lineage>
        <taxon>Eukaryota</taxon>
        <taxon>Metazoa</taxon>
        <taxon>Ecdysozoa</taxon>
        <taxon>Arthropoda</taxon>
        <taxon>Chelicerata</taxon>
        <taxon>Arachnida</taxon>
        <taxon>Araneae</taxon>
        <taxon>Araneomorphae</taxon>
        <taxon>Entelegynae</taxon>
        <taxon>Araneoidea</taxon>
        <taxon>Araneidae</taxon>
        <taxon>Caerostris</taxon>
    </lineage>
</organism>
<evidence type="ECO:0000313" key="2">
    <source>
        <dbReference type="Proteomes" id="UP001054837"/>
    </source>
</evidence>
<protein>
    <submittedName>
        <fullName evidence="1">Uncharacterized protein</fullName>
    </submittedName>
</protein>
<accession>A0AAV4TBJ2</accession>
<dbReference type="EMBL" id="BPLQ01009159">
    <property type="protein sequence ID" value="GIY42155.1"/>
    <property type="molecule type" value="Genomic_DNA"/>
</dbReference>
<proteinExistence type="predicted"/>
<name>A0AAV4TBJ2_9ARAC</name>
<dbReference type="AlphaFoldDB" id="A0AAV4TBJ2"/>
<gene>
    <name evidence="1" type="ORF">CDAR_589201</name>
</gene>
<comment type="caution">
    <text evidence="1">The sequence shown here is derived from an EMBL/GenBank/DDBJ whole genome shotgun (WGS) entry which is preliminary data.</text>
</comment>
<evidence type="ECO:0000313" key="1">
    <source>
        <dbReference type="EMBL" id="GIY42155.1"/>
    </source>
</evidence>
<keyword evidence="2" id="KW-1185">Reference proteome</keyword>
<dbReference type="Proteomes" id="UP001054837">
    <property type="component" value="Unassembled WGS sequence"/>
</dbReference>
<reference evidence="1 2" key="1">
    <citation type="submission" date="2021-06" db="EMBL/GenBank/DDBJ databases">
        <title>Caerostris darwini draft genome.</title>
        <authorList>
            <person name="Kono N."/>
            <person name="Arakawa K."/>
        </authorList>
    </citation>
    <scope>NUCLEOTIDE SEQUENCE [LARGE SCALE GENOMIC DNA]</scope>
</reference>